<organism evidence="1 2">
    <name type="scientific">Leeuwenhoekiella parthenopeia</name>
    <dbReference type="NCBI Taxonomy" id="2890320"/>
    <lineage>
        <taxon>Bacteria</taxon>
        <taxon>Pseudomonadati</taxon>
        <taxon>Bacteroidota</taxon>
        <taxon>Flavobacteriia</taxon>
        <taxon>Flavobacteriales</taxon>
        <taxon>Flavobacteriaceae</taxon>
        <taxon>Leeuwenhoekiella</taxon>
    </lineage>
</organism>
<keyword evidence="2" id="KW-1185">Reference proteome</keyword>
<reference evidence="1 2" key="1">
    <citation type="submission" date="2021-11" db="EMBL/GenBank/DDBJ databases">
        <title>Seasonal and diel survey of microbial diversity of the Tyrrhenian coast.</title>
        <authorList>
            <person name="Gattoni G."/>
            <person name="Corral P."/>
        </authorList>
    </citation>
    <scope>NUCLEOTIDE SEQUENCE [LARGE SCALE GENOMIC DNA]</scope>
    <source>
        <strain evidence="1 2">Mr9</strain>
    </source>
</reference>
<accession>A0ABS8GRH3</accession>
<comment type="caution">
    <text evidence="1">The sequence shown here is derived from an EMBL/GenBank/DDBJ whole genome shotgun (WGS) entry which is preliminary data.</text>
</comment>
<sequence length="142" mass="16175">MLIDECYNLDENNFANSKTALTRVSLECTLKYVVENTNKPNGKPIKTSNHFNLAFKDRKGNPLTFTNFEVLKTKFTELITDVGIKKAFENFDIQNPHQIIHNYHVAAVPANAKALCDNLIDLIEFMLQDETDLLNSLDLTQL</sequence>
<proteinExistence type="predicted"/>
<protein>
    <submittedName>
        <fullName evidence="1">Uncharacterized protein</fullName>
    </submittedName>
</protein>
<dbReference type="Proteomes" id="UP001197770">
    <property type="component" value="Unassembled WGS sequence"/>
</dbReference>
<gene>
    <name evidence="1" type="ORF">LLW17_07555</name>
</gene>
<evidence type="ECO:0000313" key="2">
    <source>
        <dbReference type="Proteomes" id="UP001197770"/>
    </source>
</evidence>
<name>A0ABS8GRH3_9FLAO</name>
<dbReference type="EMBL" id="JAJGMW010000007">
    <property type="protein sequence ID" value="MCC4212567.1"/>
    <property type="molecule type" value="Genomic_DNA"/>
</dbReference>
<dbReference type="RefSeq" id="WP_228229640.1">
    <property type="nucleotide sequence ID" value="NZ_JAJGMW010000007.1"/>
</dbReference>
<evidence type="ECO:0000313" key="1">
    <source>
        <dbReference type="EMBL" id="MCC4212567.1"/>
    </source>
</evidence>